<name>A0AAN8PB12_POLSC</name>
<dbReference type="Pfam" id="PF13927">
    <property type="entry name" value="Ig_3"/>
    <property type="match status" value="1"/>
</dbReference>
<evidence type="ECO:0000259" key="2">
    <source>
        <dbReference type="PROSITE" id="PS50835"/>
    </source>
</evidence>
<evidence type="ECO:0000313" key="4">
    <source>
        <dbReference type="Proteomes" id="UP001372834"/>
    </source>
</evidence>
<dbReference type="InterPro" id="IPR007110">
    <property type="entry name" value="Ig-like_dom"/>
</dbReference>
<accession>A0AAN8PB12</accession>
<proteinExistence type="predicted"/>
<dbReference type="PROSITE" id="PS50835">
    <property type="entry name" value="IG_LIKE"/>
    <property type="match status" value="1"/>
</dbReference>
<comment type="caution">
    <text evidence="3">The sequence shown here is derived from an EMBL/GenBank/DDBJ whole genome shotgun (WGS) entry which is preliminary data.</text>
</comment>
<dbReference type="Gene3D" id="2.60.40.10">
    <property type="entry name" value="Immunoglobulins"/>
    <property type="match status" value="1"/>
</dbReference>
<keyword evidence="1" id="KW-0393">Immunoglobulin domain</keyword>
<dbReference type="PANTHER" id="PTHR10075:SF14">
    <property type="entry name" value="CELL ADHESION MOLECULE DSCAM2-RELATED"/>
    <property type="match status" value="1"/>
</dbReference>
<dbReference type="PANTHER" id="PTHR10075">
    <property type="entry name" value="BASIGIN RELATED"/>
    <property type="match status" value="1"/>
</dbReference>
<dbReference type="InterPro" id="IPR013783">
    <property type="entry name" value="Ig-like_fold"/>
</dbReference>
<gene>
    <name evidence="3" type="ORF">RUM43_005271</name>
</gene>
<evidence type="ECO:0000313" key="3">
    <source>
        <dbReference type="EMBL" id="KAK6624980.1"/>
    </source>
</evidence>
<dbReference type="SUPFAM" id="SSF48726">
    <property type="entry name" value="Immunoglobulin"/>
    <property type="match status" value="1"/>
</dbReference>
<organism evidence="3 4">
    <name type="scientific">Polyplax serrata</name>
    <name type="common">Common mouse louse</name>
    <dbReference type="NCBI Taxonomy" id="468196"/>
    <lineage>
        <taxon>Eukaryota</taxon>
        <taxon>Metazoa</taxon>
        <taxon>Ecdysozoa</taxon>
        <taxon>Arthropoda</taxon>
        <taxon>Hexapoda</taxon>
        <taxon>Insecta</taxon>
        <taxon>Pterygota</taxon>
        <taxon>Neoptera</taxon>
        <taxon>Paraneoptera</taxon>
        <taxon>Psocodea</taxon>
        <taxon>Troctomorpha</taxon>
        <taxon>Phthiraptera</taxon>
        <taxon>Anoplura</taxon>
        <taxon>Polyplacidae</taxon>
        <taxon>Polyplax</taxon>
    </lineage>
</organism>
<protein>
    <recommendedName>
        <fullName evidence="2">Ig-like domain-containing protein</fullName>
    </recommendedName>
</protein>
<dbReference type="GO" id="GO:0048468">
    <property type="term" value="P:cell development"/>
    <property type="evidence" value="ECO:0007669"/>
    <property type="project" value="UniProtKB-ARBA"/>
</dbReference>
<evidence type="ECO:0000256" key="1">
    <source>
        <dbReference type="ARBA" id="ARBA00023319"/>
    </source>
</evidence>
<dbReference type="SMART" id="SM00408">
    <property type="entry name" value="IGc2"/>
    <property type="match status" value="1"/>
</dbReference>
<reference evidence="3 4" key="1">
    <citation type="submission" date="2023-10" db="EMBL/GenBank/DDBJ databases">
        <title>Genomes of two closely related lineages of the louse Polyplax serrata with different host specificities.</title>
        <authorList>
            <person name="Martinu J."/>
            <person name="Tarabai H."/>
            <person name="Stefka J."/>
            <person name="Hypsa V."/>
        </authorList>
    </citation>
    <scope>NUCLEOTIDE SEQUENCE [LARGE SCALE GENOMIC DNA]</scope>
    <source>
        <strain evidence="3">HR10_N</strain>
    </source>
</reference>
<dbReference type="InterPro" id="IPR003598">
    <property type="entry name" value="Ig_sub2"/>
</dbReference>
<dbReference type="EMBL" id="JAWJWE010000037">
    <property type="protein sequence ID" value="KAK6624980.1"/>
    <property type="molecule type" value="Genomic_DNA"/>
</dbReference>
<dbReference type="Proteomes" id="UP001372834">
    <property type="component" value="Unassembled WGS sequence"/>
</dbReference>
<feature type="domain" description="Ig-like" evidence="2">
    <location>
        <begin position="31"/>
        <end position="121"/>
    </location>
</feature>
<dbReference type="AlphaFoldDB" id="A0AAN8PB12"/>
<sequence length="127" mass="14343">MEKNKKEFFCVFTSEESNVIESPLRREFRSPRIIEHPTDATVGRQVPVMLNCKAEGYPEPAIEWFKDGDLVKSTKSNGALLTMGSLFFFKGLHRRKDSTDEGVYWCTARNSAGVARSRNATLHLAGM</sequence>
<dbReference type="FunFam" id="2.60.40.10:FF:000026">
    <property type="entry name" value="roundabout homolog 2 isoform X1"/>
    <property type="match status" value="1"/>
</dbReference>
<dbReference type="InterPro" id="IPR036179">
    <property type="entry name" value="Ig-like_dom_sf"/>
</dbReference>